<organism evidence="15 16">
    <name type="scientific">Pyxicephalus adspersus</name>
    <name type="common">African bullfrog</name>
    <dbReference type="NCBI Taxonomy" id="30357"/>
    <lineage>
        <taxon>Eukaryota</taxon>
        <taxon>Metazoa</taxon>
        <taxon>Chordata</taxon>
        <taxon>Craniata</taxon>
        <taxon>Vertebrata</taxon>
        <taxon>Euteleostomi</taxon>
        <taxon>Amphibia</taxon>
        <taxon>Batrachia</taxon>
        <taxon>Anura</taxon>
        <taxon>Neobatrachia</taxon>
        <taxon>Ranoidea</taxon>
        <taxon>Pyxicephalidae</taxon>
        <taxon>Pyxicephalinae</taxon>
        <taxon>Pyxicephalus</taxon>
    </lineage>
</organism>
<keyword evidence="3" id="KW-0963">Cytoplasm</keyword>
<protein>
    <submittedName>
        <fullName evidence="15">Uncharacterized protein</fullName>
    </submittedName>
</protein>
<dbReference type="InterPro" id="IPR057602">
    <property type="entry name" value="Zfn-CCCH_PARP12"/>
</dbReference>
<dbReference type="Gene3D" id="3.90.228.10">
    <property type="match status" value="1"/>
</dbReference>
<comment type="subcellular location">
    <subcellularLocation>
        <location evidence="2">Cytoplasm</location>
    </subcellularLocation>
    <subcellularLocation>
        <location evidence="1">Nucleus</location>
    </subcellularLocation>
</comment>
<dbReference type="InterPro" id="IPR004170">
    <property type="entry name" value="WWE_dom"/>
</dbReference>
<evidence type="ECO:0000256" key="2">
    <source>
        <dbReference type="ARBA" id="ARBA00004496"/>
    </source>
</evidence>
<evidence type="ECO:0000313" key="15">
    <source>
        <dbReference type="EMBL" id="DBA30273.1"/>
    </source>
</evidence>
<proteinExistence type="inferred from homology"/>
<dbReference type="Pfam" id="PF14608">
    <property type="entry name" value="zf-CCCH_2"/>
    <property type="match status" value="1"/>
</dbReference>
<dbReference type="PANTHER" id="PTHR45740:SF6">
    <property type="entry name" value="PROTEIN MONO-ADP-RIBOSYLTRANSFERASE PARP12"/>
    <property type="match status" value="1"/>
</dbReference>
<accession>A0AAV3AX62</accession>
<evidence type="ECO:0000256" key="3">
    <source>
        <dbReference type="ARBA" id="ARBA00022490"/>
    </source>
</evidence>
<evidence type="ECO:0000256" key="11">
    <source>
        <dbReference type="PROSITE-ProRule" id="PRU00723"/>
    </source>
</evidence>
<dbReference type="InterPro" id="IPR012317">
    <property type="entry name" value="Poly(ADP-ribose)pol_cat_dom"/>
</dbReference>
<comment type="caution">
    <text evidence="15">The sequence shown here is derived from an EMBL/GenBank/DDBJ whole genome shotgun (WGS) entry which is preliminary data.</text>
</comment>
<dbReference type="InterPro" id="IPR000571">
    <property type="entry name" value="Znf_CCCH"/>
</dbReference>
<dbReference type="SUPFAM" id="SSF56399">
    <property type="entry name" value="ADP-ribosylation"/>
    <property type="match status" value="1"/>
</dbReference>
<dbReference type="SMART" id="SM00356">
    <property type="entry name" value="ZnF_C3H1"/>
    <property type="match status" value="3"/>
</dbReference>
<gene>
    <name evidence="15" type="ORF">GDO54_006280</name>
</gene>
<keyword evidence="4" id="KW-0597">Phosphoprotein</keyword>
<feature type="domain" description="PARP catalytic" evidence="14">
    <location>
        <begin position="448"/>
        <end position="661"/>
    </location>
</feature>
<feature type="domain" description="WWE" evidence="13">
    <location>
        <begin position="333"/>
        <end position="420"/>
    </location>
</feature>
<dbReference type="PROSITE" id="PS50103">
    <property type="entry name" value="ZF_C3H1"/>
    <property type="match status" value="2"/>
</dbReference>
<name>A0AAV3AX62_PYXAD</name>
<evidence type="ECO:0000256" key="10">
    <source>
        <dbReference type="ARBA" id="ARBA00024347"/>
    </source>
</evidence>
<evidence type="ECO:0000256" key="4">
    <source>
        <dbReference type="ARBA" id="ARBA00022553"/>
    </source>
</evidence>
<dbReference type="AlphaFoldDB" id="A0AAV3AX62"/>
<dbReference type="Pfam" id="PF25261">
    <property type="entry name" value="zf-CCCH_PARP12"/>
    <property type="match status" value="2"/>
</dbReference>
<keyword evidence="8 11" id="KW-0862">Zinc</keyword>
<dbReference type="GO" id="GO:0003950">
    <property type="term" value="F:NAD+ poly-ADP-ribosyltransferase activity"/>
    <property type="evidence" value="ECO:0007669"/>
    <property type="project" value="InterPro"/>
</dbReference>
<dbReference type="GO" id="GO:0008270">
    <property type="term" value="F:zinc ion binding"/>
    <property type="evidence" value="ECO:0007669"/>
    <property type="project" value="UniProtKB-KW"/>
</dbReference>
<feature type="domain" description="C3H1-type" evidence="12">
    <location>
        <begin position="84"/>
        <end position="105"/>
    </location>
</feature>
<keyword evidence="9" id="KW-0539">Nucleus</keyword>
<dbReference type="InterPro" id="IPR051712">
    <property type="entry name" value="ARTD-AVP"/>
</dbReference>
<dbReference type="Gene3D" id="3.30.720.50">
    <property type="match status" value="1"/>
</dbReference>
<evidence type="ECO:0000256" key="9">
    <source>
        <dbReference type="ARBA" id="ARBA00023242"/>
    </source>
</evidence>
<evidence type="ECO:0000313" key="16">
    <source>
        <dbReference type="Proteomes" id="UP001181693"/>
    </source>
</evidence>
<dbReference type="Proteomes" id="UP001181693">
    <property type="component" value="Unassembled WGS sequence"/>
</dbReference>
<evidence type="ECO:0000256" key="5">
    <source>
        <dbReference type="ARBA" id="ARBA00022723"/>
    </source>
</evidence>
<dbReference type="CDD" id="cd01439">
    <property type="entry name" value="TCCD_inducible_PARP_like"/>
    <property type="match status" value="1"/>
</dbReference>
<dbReference type="Pfam" id="PF00644">
    <property type="entry name" value="PARP"/>
    <property type="match status" value="1"/>
</dbReference>
<dbReference type="InterPro" id="IPR037197">
    <property type="entry name" value="WWE_dom_sf"/>
</dbReference>
<dbReference type="Pfam" id="PF23466">
    <property type="entry name" value="WWE_4"/>
    <property type="match status" value="1"/>
</dbReference>
<evidence type="ECO:0000259" key="13">
    <source>
        <dbReference type="PROSITE" id="PS50918"/>
    </source>
</evidence>
<dbReference type="EMBL" id="DYDO01000002">
    <property type="protein sequence ID" value="DBA30273.1"/>
    <property type="molecule type" value="Genomic_DNA"/>
</dbReference>
<dbReference type="GO" id="GO:0005737">
    <property type="term" value="C:cytoplasm"/>
    <property type="evidence" value="ECO:0007669"/>
    <property type="project" value="UniProtKB-SubCell"/>
</dbReference>
<evidence type="ECO:0000259" key="12">
    <source>
        <dbReference type="PROSITE" id="PS50103"/>
    </source>
</evidence>
<evidence type="ECO:0000259" key="14">
    <source>
        <dbReference type="PROSITE" id="PS51059"/>
    </source>
</evidence>
<dbReference type="Gene3D" id="4.10.1000.10">
    <property type="entry name" value="Zinc finger, CCCH-type"/>
    <property type="match status" value="1"/>
</dbReference>
<evidence type="ECO:0000256" key="1">
    <source>
        <dbReference type="ARBA" id="ARBA00004123"/>
    </source>
</evidence>
<dbReference type="GO" id="GO:0005634">
    <property type="term" value="C:nucleus"/>
    <property type="evidence" value="ECO:0007669"/>
    <property type="project" value="UniProtKB-SubCell"/>
</dbReference>
<keyword evidence="7 11" id="KW-0863">Zinc-finger</keyword>
<evidence type="ECO:0000256" key="8">
    <source>
        <dbReference type="ARBA" id="ARBA00022833"/>
    </source>
</evidence>
<dbReference type="PANTHER" id="PTHR45740">
    <property type="entry name" value="POLY [ADP-RIBOSE] POLYMERASE"/>
    <property type="match status" value="1"/>
</dbReference>
<dbReference type="PROSITE" id="PS50918">
    <property type="entry name" value="WWE"/>
    <property type="match status" value="1"/>
</dbReference>
<keyword evidence="6" id="KW-0677">Repeat</keyword>
<dbReference type="GO" id="GO:1990404">
    <property type="term" value="F:NAD+-protein mono-ADP-ribosyltransferase activity"/>
    <property type="evidence" value="ECO:0007669"/>
    <property type="project" value="TreeGrafter"/>
</dbReference>
<comment type="similarity">
    <text evidence="10">Belongs to the ARTD/PARP family.</text>
</comment>
<dbReference type="Pfam" id="PF02825">
    <property type="entry name" value="WWE"/>
    <property type="match status" value="1"/>
</dbReference>
<feature type="zinc finger region" description="C3H1-type" evidence="11">
    <location>
        <begin position="84"/>
        <end position="105"/>
    </location>
</feature>
<dbReference type="SUPFAM" id="SSF117839">
    <property type="entry name" value="WWE domain"/>
    <property type="match status" value="1"/>
</dbReference>
<sequence length="661" mass="76169">MCDPLSLRLCRVLCSNGGSMEQGQLAQALQITPEQLSQLMDMEEGHSLVTRNQDSAQLVVYASQLRMCADRNHECAGDCENLHLCRYFILGGCTRPRCKFDHRIDTDKAIKVLKKFHLDRLTITELRYLLLQNDPALLPDVCLHYNRGEGSYGSCTFKTNCNKLHVCQHFLQGDCKFGSQCKRSHDLSEEETRQKLIKWGLAASLLPQILQLYLNASAIKNNTNATPKAEPKSPASKDKQAVQKSTSCQPVEEICLYFILNNCSFKERCVRDHYNLPYRWQIYIDDAWKDFSDMEGMEGMYCDPNNKNATKELNYNTMMYKSFKMRRLSTPSSASRPPHFILTTDWLWYWKDEYNRWIEYGQEINAHNAATVSSNDIETVFLSDENASVQFNAGKQSYVLSFKEMVQRNIRFGTERHVCRRPKFVSAEDVQKLKMRKSDPSKASDKLIPAHWDRKQLPEVGYKLIPLASSSEEYKTIQSMFQRTLPSTTEQIQSIERIQNLALWEVYQWQKELMKKKNGGQKVDERRMFHGTSANLVDAICQQNFDWRICGAHGTAYGKGSYFARDASYSHKYCKNTKSEQCIMFVARVLVGDFICGSSSYLRPPAKSTSGSSFYDSCVDSKTNPSIFVVFEKHQIYPEYIIRYTEVPINLRAMMATFGFR</sequence>
<keyword evidence="16" id="KW-1185">Reference proteome</keyword>
<feature type="zinc finger region" description="C3H1-type" evidence="11">
    <location>
        <begin position="166"/>
        <end position="188"/>
    </location>
</feature>
<evidence type="ECO:0000256" key="6">
    <source>
        <dbReference type="ARBA" id="ARBA00022737"/>
    </source>
</evidence>
<feature type="domain" description="C3H1-type" evidence="12">
    <location>
        <begin position="166"/>
        <end position="188"/>
    </location>
</feature>
<evidence type="ECO:0000256" key="7">
    <source>
        <dbReference type="ARBA" id="ARBA00022771"/>
    </source>
</evidence>
<reference evidence="15" key="1">
    <citation type="thesis" date="2020" institute="ProQuest LLC" country="789 East Eisenhower Parkway, Ann Arbor, MI, USA">
        <title>Comparative Genomics and Chromosome Evolution.</title>
        <authorList>
            <person name="Mudd A.B."/>
        </authorList>
    </citation>
    <scope>NUCLEOTIDE SEQUENCE</scope>
    <source>
        <strain evidence="15">1538</strain>
        <tissue evidence="15">Blood</tissue>
    </source>
</reference>
<dbReference type="Gene3D" id="3.30.1370.210">
    <property type="match status" value="1"/>
</dbReference>
<dbReference type="PROSITE" id="PS51059">
    <property type="entry name" value="PARP_CATALYTIC"/>
    <property type="match status" value="1"/>
</dbReference>
<keyword evidence="5 11" id="KW-0479">Metal-binding</keyword>